<protein>
    <submittedName>
        <fullName evidence="1">Uncharacterized protein</fullName>
    </submittedName>
</protein>
<comment type="caution">
    <text evidence="1">The sequence shown here is derived from an EMBL/GenBank/DDBJ whole genome shotgun (WGS) entry which is preliminary data.</text>
</comment>
<accession>A0ABW0D000</accession>
<gene>
    <name evidence="1" type="ORF">ACFPN6_01970</name>
</gene>
<evidence type="ECO:0000313" key="2">
    <source>
        <dbReference type="Proteomes" id="UP001596156"/>
    </source>
</evidence>
<name>A0ABW0D000_STRFI</name>
<evidence type="ECO:0000313" key="1">
    <source>
        <dbReference type="EMBL" id="MFC5223383.1"/>
    </source>
</evidence>
<dbReference type="Proteomes" id="UP001596156">
    <property type="component" value="Unassembled WGS sequence"/>
</dbReference>
<dbReference type="EMBL" id="JBHSKL010000003">
    <property type="protein sequence ID" value="MFC5223383.1"/>
    <property type="molecule type" value="Genomic_DNA"/>
</dbReference>
<keyword evidence="2" id="KW-1185">Reference proteome</keyword>
<dbReference type="RefSeq" id="WP_344643028.1">
    <property type="nucleotide sequence ID" value="NZ_BAAASS010000003.1"/>
</dbReference>
<proteinExistence type="predicted"/>
<organism evidence="1 2">
    <name type="scientific">Streptomyces fimbriatus</name>
    <dbReference type="NCBI Taxonomy" id="68197"/>
    <lineage>
        <taxon>Bacteria</taxon>
        <taxon>Bacillati</taxon>
        <taxon>Actinomycetota</taxon>
        <taxon>Actinomycetes</taxon>
        <taxon>Kitasatosporales</taxon>
        <taxon>Streptomycetaceae</taxon>
        <taxon>Streptomyces</taxon>
    </lineage>
</organism>
<reference evidence="2" key="1">
    <citation type="journal article" date="2019" name="Int. J. Syst. Evol. Microbiol.">
        <title>The Global Catalogue of Microorganisms (GCM) 10K type strain sequencing project: providing services to taxonomists for standard genome sequencing and annotation.</title>
        <authorList>
            <consortium name="The Broad Institute Genomics Platform"/>
            <consortium name="The Broad Institute Genome Sequencing Center for Infectious Disease"/>
            <person name="Wu L."/>
            <person name="Ma J."/>
        </authorList>
    </citation>
    <scope>NUCLEOTIDE SEQUENCE [LARGE SCALE GENOMIC DNA]</scope>
    <source>
        <strain evidence="2">CCM 8479</strain>
    </source>
</reference>
<sequence length="134" mass="14592">MTLVLRTTDRTTEPTPALPVLPTGTHPLLQLQYETRPANGPGAIRCVGHSRELALGGIPVMCSACQARRDWLLISHGRNVWIRCRCGDQWLEPEISRADFDAMIDIADGTAYPSIEQGLIALGFDGVFAGTYLG</sequence>